<keyword evidence="1" id="KW-0472">Membrane</keyword>
<reference evidence="2 3" key="1">
    <citation type="submission" date="2020-07" db="EMBL/GenBank/DDBJ databases">
        <title>Halomonas sp. QX-2 draft genome sequence.</title>
        <authorList>
            <person name="Qiu X."/>
        </authorList>
    </citation>
    <scope>NUCLEOTIDE SEQUENCE [LARGE SCALE GENOMIC DNA]</scope>
    <source>
        <strain evidence="2 3">QX-2</strain>
    </source>
</reference>
<dbReference type="GO" id="GO:0042910">
    <property type="term" value="F:xenobiotic transmembrane transporter activity"/>
    <property type="evidence" value="ECO:0007669"/>
    <property type="project" value="TreeGrafter"/>
</dbReference>
<dbReference type="Gene3D" id="3.30.70.1430">
    <property type="entry name" value="Multidrug efflux transporter AcrB pore domain"/>
    <property type="match status" value="2"/>
</dbReference>
<name>A0A7Z0SRS0_9GAMM</name>
<accession>A0A7Z0SRS0</accession>
<feature type="transmembrane region" description="Helical" evidence="1">
    <location>
        <begin position="390"/>
        <end position="414"/>
    </location>
</feature>
<dbReference type="AlphaFoldDB" id="A0A7Z0SRS0"/>
<feature type="transmembrane region" description="Helical" evidence="1">
    <location>
        <begin position="892"/>
        <end position="913"/>
    </location>
</feature>
<feature type="transmembrane region" description="Helical" evidence="1">
    <location>
        <begin position="983"/>
        <end position="1002"/>
    </location>
</feature>
<feature type="transmembrane region" description="Helical" evidence="1">
    <location>
        <begin position="338"/>
        <end position="357"/>
    </location>
</feature>
<keyword evidence="1" id="KW-0812">Transmembrane</keyword>
<evidence type="ECO:0000313" key="2">
    <source>
        <dbReference type="EMBL" id="NYT74844.1"/>
    </source>
</evidence>
<feature type="transmembrane region" description="Helical" evidence="1">
    <location>
        <begin position="866"/>
        <end position="885"/>
    </location>
</feature>
<dbReference type="SUPFAM" id="SSF82714">
    <property type="entry name" value="Multidrug efflux transporter AcrB TolC docking domain, DN and DC subdomains"/>
    <property type="match status" value="2"/>
</dbReference>
<keyword evidence="1" id="KW-1133">Transmembrane helix</keyword>
<dbReference type="Proteomes" id="UP000520876">
    <property type="component" value="Unassembled WGS sequence"/>
</dbReference>
<protein>
    <submittedName>
        <fullName evidence="2">Efflux RND transporter permease subunit</fullName>
    </submittedName>
</protein>
<dbReference type="PRINTS" id="PR00702">
    <property type="entry name" value="ACRIFLAVINRP"/>
</dbReference>
<dbReference type="Gene3D" id="3.30.70.1320">
    <property type="entry name" value="Multidrug efflux transporter AcrB pore domain like"/>
    <property type="match status" value="1"/>
</dbReference>
<organism evidence="2 3">
    <name type="scientific">Vreelandella sedimenti</name>
    <dbReference type="NCBI Taxonomy" id="2729618"/>
    <lineage>
        <taxon>Bacteria</taxon>
        <taxon>Pseudomonadati</taxon>
        <taxon>Pseudomonadota</taxon>
        <taxon>Gammaproteobacteria</taxon>
        <taxon>Oceanospirillales</taxon>
        <taxon>Halomonadaceae</taxon>
        <taxon>Vreelandella</taxon>
    </lineage>
</organism>
<feature type="transmembrane region" description="Helical" evidence="1">
    <location>
        <begin position="467"/>
        <end position="489"/>
    </location>
</feature>
<dbReference type="Gene3D" id="3.30.2090.10">
    <property type="entry name" value="Multidrug efflux transporter AcrB TolC docking domain, DN and DC subdomains"/>
    <property type="match status" value="2"/>
</dbReference>
<dbReference type="Pfam" id="PF00873">
    <property type="entry name" value="ACR_tran"/>
    <property type="match status" value="1"/>
</dbReference>
<proteinExistence type="predicted"/>
<feature type="transmembrane region" description="Helical" evidence="1">
    <location>
        <begin position="933"/>
        <end position="954"/>
    </location>
</feature>
<keyword evidence="3" id="KW-1185">Reference proteome</keyword>
<dbReference type="SUPFAM" id="SSF82693">
    <property type="entry name" value="Multidrug efflux transporter AcrB pore domain, PN1, PN2, PC1 and PC2 subdomains"/>
    <property type="match status" value="2"/>
</dbReference>
<comment type="caution">
    <text evidence="2">The sequence shown here is derived from an EMBL/GenBank/DDBJ whole genome shotgun (WGS) entry which is preliminary data.</text>
</comment>
<feature type="transmembrane region" description="Helical" evidence="1">
    <location>
        <begin position="364"/>
        <end position="384"/>
    </location>
</feature>
<sequence>MFAAIIRHGILVSVITLILLILGIAAIWRIPVQMIPDLETRVVGIETQWPGATPQDIEKDILIEQEEFLRNVPNLQRMESTASSGSAEIELEFPFGVDLTETLIRVNNALSQVPSYPNNVDQPRIVANSFSANAFMYFNVGPREGNPRQLDMPAMRDYLEVNVRPRLESVAGVSEVTVSGGAERQMQLLIDPEALAARELSIADIQAALQARNQDVSGGNLESGKRRYLLRTVGRFEDVESLEALILIRDGDAVTRLSDVAVMRQSYAELTSRAYSSDGQPVLSVQVRREPGANVIDIKRAMLDEVAALNEGLLAEQGMRMTLSSDDVRYVESSIANVWVNLGLGALFATLVMYAFLRSARATLAGVIGIPICTIAAFLGLLLAGRTLNVISLAGVAFAIGMTIDNTIVVLESIETQRRRGLARFEAALEGVKQVWPAVLASTLTTILVFVPIFFIQQEAGQLYSDIAVAISTSIIVSMVVAITVIPTLGAHIDFRGKESTSKSSPRWIRGCLWVVDGMIRTTSRRFLAIVLGILGGIGIFAWLTPPAEYLPEGEEAKTFASMNAPASYNLATMDAIAQTLQQELEHHVGAEPERFERGDTDIPPIRTMGIQAEAQSLRIIAETIDPSHIEALMDALTQRFERYPDMRAFAARGSIISSNDGGTRSITLDIAGNDLNELYTTANAIYQRAATVFDNPRIQSRPSALELGQPLIEVYPNWERAAEVGLDTSELGTTVAVLTNGAYLDDFYLDDEKIDLYGYGPEAGDIDLDALATLPIHTPSGVSVPLNTLAEIRETVGTATLRRVDGRRSVTLDVIPPRSVALEAGIERMQREVIEPLRNEGAIPANINVSVTGAGDQLDATRQALTGNALIALAIVYLLLVAIFAHWGYPLLILATIPLGAAGGIVGLWLMNTVGAQLPKIGLNAISQPFDMITMLGFLILMGTVVNNPILVVHQARENLRTASMGVREAVQEAVESRLRPIAMTTLTTLCGLSPLVFLPGEGTELYRGVGAIVLFGLLGTAIVTVTFLPALTVAVLSWKTKRQAA</sequence>
<dbReference type="Gene3D" id="1.20.1640.10">
    <property type="entry name" value="Multidrug efflux transporter AcrB transmembrane domain"/>
    <property type="match status" value="2"/>
</dbReference>
<dbReference type="PANTHER" id="PTHR32063">
    <property type="match status" value="1"/>
</dbReference>
<feature type="transmembrane region" description="Helical" evidence="1">
    <location>
        <begin position="435"/>
        <end position="455"/>
    </location>
</feature>
<dbReference type="PANTHER" id="PTHR32063:SF0">
    <property type="entry name" value="SWARMING MOTILITY PROTEIN SWRC"/>
    <property type="match status" value="1"/>
</dbReference>
<dbReference type="RefSeq" id="WP_180095555.1">
    <property type="nucleotide sequence ID" value="NZ_CAXAZJ010000014.1"/>
</dbReference>
<dbReference type="Gene3D" id="3.30.70.1440">
    <property type="entry name" value="Multidrug efflux transporter AcrB pore domain"/>
    <property type="match status" value="1"/>
</dbReference>
<dbReference type="GO" id="GO:0005886">
    <property type="term" value="C:plasma membrane"/>
    <property type="evidence" value="ECO:0007669"/>
    <property type="project" value="TreeGrafter"/>
</dbReference>
<evidence type="ECO:0000256" key="1">
    <source>
        <dbReference type="SAM" id="Phobius"/>
    </source>
</evidence>
<dbReference type="InterPro" id="IPR027463">
    <property type="entry name" value="AcrB_DN_DC_subdom"/>
</dbReference>
<dbReference type="SUPFAM" id="SSF82866">
    <property type="entry name" value="Multidrug efflux transporter AcrB transmembrane domain"/>
    <property type="match status" value="2"/>
</dbReference>
<dbReference type="InterPro" id="IPR001036">
    <property type="entry name" value="Acrflvin-R"/>
</dbReference>
<feature type="transmembrane region" description="Helical" evidence="1">
    <location>
        <begin position="527"/>
        <end position="544"/>
    </location>
</feature>
<gene>
    <name evidence="2" type="ORF">HZU72_20845</name>
</gene>
<feature type="transmembrane region" description="Helical" evidence="1">
    <location>
        <begin position="1014"/>
        <end position="1040"/>
    </location>
</feature>
<feature type="transmembrane region" description="Helical" evidence="1">
    <location>
        <begin position="9"/>
        <end position="28"/>
    </location>
</feature>
<evidence type="ECO:0000313" key="3">
    <source>
        <dbReference type="Proteomes" id="UP000520876"/>
    </source>
</evidence>
<dbReference type="EMBL" id="JACCGK010000022">
    <property type="protein sequence ID" value="NYT74844.1"/>
    <property type="molecule type" value="Genomic_DNA"/>
</dbReference>